<comment type="subcellular location">
    <subcellularLocation>
        <location evidence="2">Membrane</location>
        <topology evidence="2">Multi-pass membrane protein</topology>
    </subcellularLocation>
</comment>
<feature type="transmembrane region" description="Helical" evidence="11">
    <location>
        <begin position="6"/>
        <end position="27"/>
    </location>
</feature>
<dbReference type="SMART" id="SM00387">
    <property type="entry name" value="HATPase_c"/>
    <property type="match status" value="1"/>
</dbReference>
<dbReference type="InterPro" id="IPR005467">
    <property type="entry name" value="His_kinase_dom"/>
</dbReference>
<dbReference type="SMART" id="SM00304">
    <property type="entry name" value="HAMP"/>
    <property type="match status" value="1"/>
</dbReference>
<evidence type="ECO:0000313" key="15">
    <source>
        <dbReference type="Proteomes" id="UP000184080"/>
    </source>
</evidence>
<dbReference type="GO" id="GO:0000155">
    <property type="term" value="F:phosphorelay sensor kinase activity"/>
    <property type="evidence" value="ECO:0007669"/>
    <property type="project" value="InterPro"/>
</dbReference>
<dbReference type="CDD" id="cd06225">
    <property type="entry name" value="HAMP"/>
    <property type="match status" value="1"/>
</dbReference>
<organism evidence="14 15">
    <name type="scientific">Clostridium amylolyticum</name>
    <dbReference type="NCBI Taxonomy" id="1121298"/>
    <lineage>
        <taxon>Bacteria</taxon>
        <taxon>Bacillati</taxon>
        <taxon>Bacillota</taxon>
        <taxon>Clostridia</taxon>
        <taxon>Eubacteriales</taxon>
        <taxon>Clostridiaceae</taxon>
        <taxon>Clostridium</taxon>
    </lineage>
</organism>
<gene>
    <name evidence="14" type="ORF">SAMN05444401_1846</name>
</gene>
<keyword evidence="5" id="KW-0808">Transferase</keyword>
<feature type="transmembrane region" description="Helical" evidence="11">
    <location>
        <begin position="173"/>
        <end position="192"/>
    </location>
</feature>
<dbReference type="PROSITE" id="PS50885">
    <property type="entry name" value="HAMP"/>
    <property type="match status" value="1"/>
</dbReference>
<dbReference type="CDD" id="cd00075">
    <property type="entry name" value="HATPase"/>
    <property type="match status" value="1"/>
</dbReference>
<evidence type="ECO:0000256" key="9">
    <source>
        <dbReference type="ARBA" id="ARBA00023012"/>
    </source>
</evidence>
<keyword evidence="15" id="KW-1185">Reference proteome</keyword>
<evidence type="ECO:0000259" key="13">
    <source>
        <dbReference type="PROSITE" id="PS50885"/>
    </source>
</evidence>
<feature type="domain" description="HAMP" evidence="13">
    <location>
        <begin position="194"/>
        <end position="247"/>
    </location>
</feature>
<dbReference type="OrthoDB" id="9786919at2"/>
<evidence type="ECO:0000256" key="11">
    <source>
        <dbReference type="SAM" id="Phobius"/>
    </source>
</evidence>
<dbReference type="PANTHER" id="PTHR45528">
    <property type="entry name" value="SENSOR HISTIDINE KINASE CPXA"/>
    <property type="match status" value="1"/>
</dbReference>
<evidence type="ECO:0000256" key="8">
    <source>
        <dbReference type="ARBA" id="ARBA00022989"/>
    </source>
</evidence>
<evidence type="ECO:0000256" key="2">
    <source>
        <dbReference type="ARBA" id="ARBA00004141"/>
    </source>
</evidence>
<dbReference type="SMART" id="SM00388">
    <property type="entry name" value="HisKA"/>
    <property type="match status" value="1"/>
</dbReference>
<dbReference type="SUPFAM" id="SSF55874">
    <property type="entry name" value="ATPase domain of HSP90 chaperone/DNA topoisomerase II/histidine kinase"/>
    <property type="match status" value="1"/>
</dbReference>
<sequence>MKFWKRIFVYSMLLFLIIFNGAGVFIIENIHKRNLDTFIQTSLNEHNSMVGILYLNADSLQKFDIAETSYLKSWLDLIINKYIFNNNLEYNMVEVYNNDNKVIFSNLKIDVPSSRTEITESKNNEKSFIIRNIDNKHYLFISSSFKLHGNILKLLMAKDIEFIYRERTENYKLFLFLDVLVFTVLAIGMYLISKNITKPIAELSAVSKEVALGNYQKRVKFSKKKDELSSLSENFNIMIEATENTIEELKNLSDSKQRFIDSLTHELKTPLTSIIGYSDLLLKGNVSDEIKYKGLNYINSEAKRLENLSVTLLKLMLVKNDEMTFTSISLKDSVAKACKTLNYKLEEKNISLNLSVNHCYILADIQLIIVLIINLLDNAIKACKENGAIEIKSNHLSSGELVLTIKDNGIGIPNEALINIKEPFYRVDKGGESYKSGMGLGLSICEEVCKIHKISFNINSEVNEGTLVTLTFSKEACL</sequence>
<dbReference type="RefSeq" id="WP_073005727.1">
    <property type="nucleotide sequence ID" value="NZ_FQZO01000002.1"/>
</dbReference>
<dbReference type="EMBL" id="FQZO01000002">
    <property type="protein sequence ID" value="SHI94063.1"/>
    <property type="molecule type" value="Genomic_DNA"/>
</dbReference>
<accession>A0A1M6F8R5</accession>
<dbReference type="STRING" id="1121298.SAMN05444401_1846"/>
<evidence type="ECO:0000256" key="4">
    <source>
        <dbReference type="ARBA" id="ARBA00022553"/>
    </source>
</evidence>
<dbReference type="PROSITE" id="PS50109">
    <property type="entry name" value="HIS_KIN"/>
    <property type="match status" value="1"/>
</dbReference>
<dbReference type="InterPro" id="IPR036097">
    <property type="entry name" value="HisK_dim/P_sf"/>
</dbReference>
<dbReference type="GO" id="GO:0005886">
    <property type="term" value="C:plasma membrane"/>
    <property type="evidence" value="ECO:0007669"/>
    <property type="project" value="TreeGrafter"/>
</dbReference>
<feature type="domain" description="Histidine kinase" evidence="12">
    <location>
        <begin position="262"/>
        <end position="476"/>
    </location>
</feature>
<dbReference type="EC" id="2.7.13.3" evidence="3"/>
<keyword evidence="4" id="KW-0597">Phosphoprotein</keyword>
<dbReference type="PANTHER" id="PTHR45528:SF10">
    <property type="entry name" value="METHYL-ACCEPTING CHEMOTAXIS PROTEIN"/>
    <property type="match status" value="1"/>
</dbReference>
<dbReference type="InterPro" id="IPR004358">
    <property type="entry name" value="Sig_transdc_His_kin-like_C"/>
</dbReference>
<dbReference type="Pfam" id="PF00672">
    <property type="entry name" value="HAMP"/>
    <property type="match status" value="1"/>
</dbReference>
<evidence type="ECO:0000256" key="7">
    <source>
        <dbReference type="ARBA" id="ARBA00022777"/>
    </source>
</evidence>
<dbReference type="Gene3D" id="6.10.340.10">
    <property type="match status" value="1"/>
</dbReference>
<evidence type="ECO:0000259" key="12">
    <source>
        <dbReference type="PROSITE" id="PS50109"/>
    </source>
</evidence>
<dbReference type="AlphaFoldDB" id="A0A1M6F8R5"/>
<evidence type="ECO:0000256" key="6">
    <source>
        <dbReference type="ARBA" id="ARBA00022692"/>
    </source>
</evidence>
<keyword evidence="9" id="KW-0902">Two-component regulatory system</keyword>
<evidence type="ECO:0000313" key="14">
    <source>
        <dbReference type="EMBL" id="SHI94063.1"/>
    </source>
</evidence>
<keyword evidence="6 11" id="KW-0812">Transmembrane</keyword>
<evidence type="ECO:0000256" key="3">
    <source>
        <dbReference type="ARBA" id="ARBA00012438"/>
    </source>
</evidence>
<dbReference type="InterPro" id="IPR003594">
    <property type="entry name" value="HATPase_dom"/>
</dbReference>
<dbReference type="Pfam" id="PF00512">
    <property type="entry name" value="HisKA"/>
    <property type="match status" value="1"/>
</dbReference>
<dbReference type="SUPFAM" id="SSF47384">
    <property type="entry name" value="Homodimeric domain of signal transducing histidine kinase"/>
    <property type="match status" value="1"/>
</dbReference>
<dbReference type="CDD" id="cd00082">
    <property type="entry name" value="HisKA"/>
    <property type="match status" value="1"/>
</dbReference>
<proteinExistence type="predicted"/>
<dbReference type="Gene3D" id="3.30.565.10">
    <property type="entry name" value="Histidine kinase-like ATPase, C-terminal domain"/>
    <property type="match status" value="1"/>
</dbReference>
<evidence type="ECO:0000256" key="10">
    <source>
        <dbReference type="ARBA" id="ARBA00023136"/>
    </source>
</evidence>
<dbReference type="Proteomes" id="UP000184080">
    <property type="component" value="Unassembled WGS sequence"/>
</dbReference>
<protein>
    <recommendedName>
        <fullName evidence="3">histidine kinase</fullName>
        <ecNumber evidence="3">2.7.13.3</ecNumber>
    </recommendedName>
</protein>
<keyword evidence="8 11" id="KW-1133">Transmembrane helix</keyword>
<dbReference type="InterPro" id="IPR003661">
    <property type="entry name" value="HisK_dim/P_dom"/>
</dbReference>
<evidence type="ECO:0000256" key="5">
    <source>
        <dbReference type="ARBA" id="ARBA00022679"/>
    </source>
</evidence>
<keyword evidence="7 14" id="KW-0418">Kinase</keyword>
<comment type="catalytic activity">
    <reaction evidence="1">
        <text>ATP + protein L-histidine = ADP + protein N-phospho-L-histidine.</text>
        <dbReference type="EC" id="2.7.13.3"/>
    </reaction>
</comment>
<dbReference type="InterPro" id="IPR036890">
    <property type="entry name" value="HATPase_C_sf"/>
</dbReference>
<dbReference type="Gene3D" id="1.10.287.130">
    <property type="match status" value="1"/>
</dbReference>
<dbReference type="InterPro" id="IPR003660">
    <property type="entry name" value="HAMP_dom"/>
</dbReference>
<keyword evidence="10 11" id="KW-0472">Membrane</keyword>
<dbReference type="SUPFAM" id="SSF158472">
    <property type="entry name" value="HAMP domain-like"/>
    <property type="match status" value="1"/>
</dbReference>
<reference evidence="14 15" key="1">
    <citation type="submission" date="2016-11" db="EMBL/GenBank/DDBJ databases">
        <authorList>
            <person name="Jaros S."/>
            <person name="Januszkiewicz K."/>
            <person name="Wedrychowicz H."/>
        </authorList>
    </citation>
    <scope>NUCLEOTIDE SEQUENCE [LARGE SCALE GENOMIC DNA]</scope>
    <source>
        <strain evidence="14 15">DSM 21864</strain>
    </source>
</reference>
<name>A0A1M6F8R5_9CLOT</name>
<dbReference type="InterPro" id="IPR050398">
    <property type="entry name" value="HssS/ArlS-like"/>
</dbReference>
<evidence type="ECO:0000256" key="1">
    <source>
        <dbReference type="ARBA" id="ARBA00000085"/>
    </source>
</evidence>
<dbReference type="PRINTS" id="PR00344">
    <property type="entry name" value="BCTRLSENSOR"/>
</dbReference>
<dbReference type="Pfam" id="PF02518">
    <property type="entry name" value="HATPase_c"/>
    <property type="match status" value="1"/>
</dbReference>